<dbReference type="Gene3D" id="3.40.190.10">
    <property type="entry name" value="Periplasmic binding protein-like II"/>
    <property type="match status" value="2"/>
</dbReference>
<gene>
    <name evidence="3" type="ORF">C0601_12320</name>
</gene>
<proteinExistence type="inferred from homology"/>
<keyword evidence="2" id="KW-0732">Signal</keyword>
<dbReference type="NCBIfam" id="TIGR01098">
    <property type="entry name" value="3A0109s03R"/>
    <property type="match status" value="1"/>
</dbReference>
<dbReference type="SUPFAM" id="SSF53850">
    <property type="entry name" value="Periplasmic binding protein-like II"/>
    <property type="match status" value="1"/>
</dbReference>
<dbReference type="PANTHER" id="PTHR35841">
    <property type="entry name" value="PHOSPHONATES-BINDING PERIPLASMIC PROTEIN"/>
    <property type="match status" value="1"/>
</dbReference>
<evidence type="ECO:0000256" key="1">
    <source>
        <dbReference type="ARBA" id="ARBA00007162"/>
    </source>
</evidence>
<protein>
    <recommendedName>
        <fullName evidence="5">Phosphate/phosphite/phosphonate ABC transporter substrate-binding protein</fullName>
    </recommendedName>
</protein>
<dbReference type="AlphaFoldDB" id="A0A2N5ZAX5"/>
<name>A0A2N5ZAX5_MUIH1</name>
<evidence type="ECO:0000313" key="3">
    <source>
        <dbReference type="EMBL" id="PLX15754.1"/>
    </source>
</evidence>
<dbReference type="InterPro" id="IPR005770">
    <property type="entry name" value="PhnD"/>
</dbReference>
<evidence type="ECO:0008006" key="5">
    <source>
        <dbReference type="Google" id="ProtNLM"/>
    </source>
</evidence>
<reference evidence="3 4" key="1">
    <citation type="submission" date="2017-11" db="EMBL/GenBank/DDBJ databases">
        <title>Genome-resolved metagenomics identifies genetic mobility, metabolic interactions, and unexpected diversity in perchlorate-reducing communities.</title>
        <authorList>
            <person name="Barnum T.P."/>
            <person name="Figueroa I.A."/>
            <person name="Carlstrom C.I."/>
            <person name="Lucas L.N."/>
            <person name="Engelbrektson A.L."/>
            <person name="Coates J.D."/>
        </authorList>
    </citation>
    <scope>NUCLEOTIDE SEQUENCE [LARGE SCALE GENOMIC DNA]</scope>
    <source>
        <strain evidence="3">BM706</strain>
    </source>
</reference>
<evidence type="ECO:0000313" key="4">
    <source>
        <dbReference type="Proteomes" id="UP000234857"/>
    </source>
</evidence>
<dbReference type="GO" id="GO:0055085">
    <property type="term" value="P:transmembrane transport"/>
    <property type="evidence" value="ECO:0007669"/>
    <property type="project" value="InterPro"/>
</dbReference>
<dbReference type="Proteomes" id="UP000234857">
    <property type="component" value="Unassembled WGS sequence"/>
</dbReference>
<dbReference type="GO" id="GO:0043190">
    <property type="term" value="C:ATP-binding cassette (ABC) transporter complex"/>
    <property type="evidence" value="ECO:0007669"/>
    <property type="project" value="InterPro"/>
</dbReference>
<dbReference type="Pfam" id="PF12974">
    <property type="entry name" value="Phosphonate-bd"/>
    <property type="match status" value="1"/>
</dbReference>
<comment type="caution">
    <text evidence="3">The sequence shown here is derived from an EMBL/GenBank/DDBJ whole genome shotgun (WGS) entry which is preliminary data.</text>
</comment>
<accession>A0A2N5ZAX5</accession>
<comment type="similarity">
    <text evidence="1">Belongs to the phosphate/phosphite/phosphonate binding protein family.</text>
</comment>
<sequence>MKKILKLLMFILPLILVCLILLYNKNNTVVQGKQYKQTTVEKDRELIRFLRMPYANSLKVMDENYNFIMYLSEKTGYKIKLNVAKSYEEVVDIAKKGDADVIWTATNHYVENIDEFGDYTPIFRPVRHGNDKYRGIIITSNKSNINEMKDLKGKVFAFTDINSTSGYILPKALLENKYSIDIYSFFSDIKYLGSHDSVIENVYYGKVDAGAVFEDAPETILKERKNGVRILDRTEYILNEPIIVKKDISEKFKKIFNKDFIKNIPEQIKEDLSVEGFVDANEKEYRNLRKVLGYK</sequence>
<dbReference type="PANTHER" id="PTHR35841:SF1">
    <property type="entry name" value="PHOSPHONATES-BINDING PERIPLASMIC PROTEIN"/>
    <property type="match status" value="1"/>
</dbReference>
<dbReference type="EMBL" id="PKTG01000130">
    <property type="protein sequence ID" value="PLX15754.1"/>
    <property type="molecule type" value="Genomic_DNA"/>
</dbReference>
<organism evidence="3 4">
    <name type="scientific">Muiribacterium halophilum</name>
    <dbReference type="NCBI Taxonomy" id="2053465"/>
    <lineage>
        <taxon>Bacteria</taxon>
        <taxon>Candidatus Muiribacteriota</taxon>
        <taxon>Candidatus Muiribacteriia</taxon>
        <taxon>Candidatus Muiribacteriales</taxon>
        <taxon>Candidatus Muiribacteriaceae</taxon>
        <taxon>Candidatus Muiribacterium</taxon>
    </lineage>
</organism>
<evidence type="ECO:0000256" key="2">
    <source>
        <dbReference type="ARBA" id="ARBA00022729"/>
    </source>
</evidence>